<keyword evidence="2" id="KW-1185">Reference proteome</keyword>
<evidence type="ECO:0000313" key="1">
    <source>
        <dbReference type="EMBL" id="KAI3807796.1"/>
    </source>
</evidence>
<evidence type="ECO:0000313" key="2">
    <source>
        <dbReference type="Proteomes" id="UP001056120"/>
    </source>
</evidence>
<gene>
    <name evidence="1" type="ORF">L1987_23730</name>
</gene>
<protein>
    <submittedName>
        <fullName evidence="1">Uncharacterized protein</fullName>
    </submittedName>
</protein>
<dbReference type="EMBL" id="CM042025">
    <property type="protein sequence ID" value="KAI3807796.1"/>
    <property type="molecule type" value="Genomic_DNA"/>
</dbReference>
<name>A0ACB9IJY3_9ASTR</name>
<comment type="caution">
    <text evidence="1">The sequence shown here is derived from an EMBL/GenBank/DDBJ whole genome shotgun (WGS) entry which is preliminary data.</text>
</comment>
<dbReference type="Proteomes" id="UP001056120">
    <property type="component" value="Linkage Group LG08"/>
</dbReference>
<sequence length="181" mass="19274">MERTSITSNTSITEGDRGSLDASSGSTNTTFEPVFIISTVTPPTIALVGPVSVSDSLPLSHVTSSSSSIPFSMVTFNSTAPLSQPSFTTPLVGNSFTSIPYFASLPVSSLPLMSMVSPEIWHTEQHHMLFMYEQLPCKARLVGLCTKLTFSDMTHTTPYNPNPSGTGHAAGPSTGPDECRR</sequence>
<proteinExistence type="predicted"/>
<organism evidence="1 2">
    <name type="scientific">Smallanthus sonchifolius</name>
    <dbReference type="NCBI Taxonomy" id="185202"/>
    <lineage>
        <taxon>Eukaryota</taxon>
        <taxon>Viridiplantae</taxon>
        <taxon>Streptophyta</taxon>
        <taxon>Embryophyta</taxon>
        <taxon>Tracheophyta</taxon>
        <taxon>Spermatophyta</taxon>
        <taxon>Magnoliopsida</taxon>
        <taxon>eudicotyledons</taxon>
        <taxon>Gunneridae</taxon>
        <taxon>Pentapetalae</taxon>
        <taxon>asterids</taxon>
        <taxon>campanulids</taxon>
        <taxon>Asterales</taxon>
        <taxon>Asteraceae</taxon>
        <taxon>Asteroideae</taxon>
        <taxon>Heliantheae alliance</taxon>
        <taxon>Millerieae</taxon>
        <taxon>Smallanthus</taxon>
    </lineage>
</organism>
<reference evidence="2" key="1">
    <citation type="journal article" date="2022" name="Mol. Ecol. Resour.">
        <title>The genomes of chicory, endive, great burdock and yacon provide insights into Asteraceae palaeo-polyploidization history and plant inulin production.</title>
        <authorList>
            <person name="Fan W."/>
            <person name="Wang S."/>
            <person name="Wang H."/>
            <person name="Wang A."/>
            <person name="Jiang F."/>
            <person name="Liu H."/>
            <person name="Zhao H."/>
            <person name="Xu D."/>
            <person name="Zhang Y."/>
        </authorList>
    </citation>
    <scope>NUCLEOTIDE SEQUENCE [LARGE SCALE GENOMIC DNA]</scope>
    <source>
        <strain evidence="2">cv. Yunnan</strain>
    </source>
</reference>
<reference evidence="1 2" key="2">
    <citation type="journal article" date="2022" name="Mol. Ecol. Resour.">
        <title>The genomes of chicory, endive, great burdock and yacon provide insights into Asteraceae paleo-polyploidization history and plant inulin production.</title>
        <authorList>
            <person name="Fan W."/>
            <person name="Wang S."/>
            <person name="Wang H."/>
            <person name="Wang A."/>
            <person name="Jiang F."/>
            <person name="Liu H."/>
            <person name="Zhao H."/>
            <person name="Xu D."/>
            <person name="Zhang Y."/>
        </authorList>
    </citation>
    <scope>NUCLEOTIDE SEQUENCE [LARGE SCALE GENOMIC DNA]</scope>
    <source>
        <strain evidence="2">cv. Yunnan</strain>
        <tissue evidence="1">Leaves</tissue>
    </source>
</reference>
<accession>A0ACB9IJY3</accession>